<evidence type="ECO:0000313" key="2">
    <source>
        <dbReference type="EMBL" id="PZF88015.1"/>
    </source>
</evidence>
<keyword evidence="1" id="KW-0472">Membrane</keyword>
<dbReference type="RefSeq" id="WP_111137036.1">
    <property type="nucleotide sequence ID" value="NZ_POUB01000286.1"/>
</dbReference>
<accession>A0A2W2BLQ0</accession>
<keyword evidence="1" id="KW-0812">Transmembrane</keyword>
<dbReference type="EMBL" id="POUB01000286">
    <property type="protein sequence ID" value="PZF88015.1"/>
    <property type="molecule type" value="Genomic_DNA"/>
</dbReference>
<feature type="transmembrane region" description="Helical" evidence="1">
    <location>
        <begin position="12"/>
        <end position="34"/>
    </location>
</feature>
<feature type="transmembrane region" description="Helical" evidence="1">
    <location>
        <begin position="105"/>
        <end position="126"/>
    </location>
</feature>
<feature type="non-terminal residue" evidence="2">
    <location>
        <position position="1"/>
    </location>
</feature>
<name>A0A2W2BLQ0_9ACTN</name>
<gene>
    <name evidence="2" type="ORF">C1I99_26960</name>
</gene>
<feature type="transmembrane region" description="Helical" evidence="1">
    <location>
        <begin position="46"/>
        <end position="68"/>
    </location>
</feature>
<evidence type="ECO:0000313" key="3">
    <source>
        <dbReference type="Proteomes" id="UP000248749"/>
    </source>
</evidence>
<evidence type="ECO:0000256" key="1">
    <source>
        <dbReference type="SAM" id="Phobius"/>
    </source>
</evidence>
<proteinExistence type="predicted"/>
<dbReference type="InterPro" id="IPR045713">
    <property type="entry name" value="DUF6069"/>
</dbReference>
<comment type="caution">
    <text evidence="2">The sequence shown here is derived from an EMBL/GenBank/DDBJ whole genome shotgun (WGS) entry which is preliminary data.</text>
</comment>
<dbReference type="Pfam" id="PF19545">
    <property type="entry name" value="DUF6069"/>
    <property type="match status" value="1"/>
</dbReference>
<protein>
    <submittedName>
        <fullName evidence="2">Uncharacterized protein</fullName>
    </submittedName>
</protein>
<dbReference type="Proteomes" id="UP000248749">
    <property type="component" value="Unassembled WGS sequence"/>
</dbReference>
<feature type="transmembrane region" description="Helical" evidence="1">
    <location>
        <begin position="80"/>
        <end position="99"/>
    </location>
</feature>
<dbReference type="AlphaFoldDB" id="A0A2W2BLQ0"/>
<reference evidence="2 3" key="1">
    <citation type="submission" date="2018-01" db="EMBL/GenBank/DDBJ databases">
        <title>Draft genome sequence of Salinispora sp. 13K206.</title>
        <authorList>
            <person name="Sahin N."/>
            <person name="Saygin H."/>
            <person name="Ay H."/>
        </authorList>
    </citation>
    <scope>NUCLEOTIDE SEQUENCE [LARGE SCALE GENOMIC DNA]</scope>
    <source>
        <strain evidence="2 3">13K206</strain>
    </source>
</reference>
<keyword evidence="1" id="KW-1133">Transmembrane helix</keyword>
<keyword evidence="3" id="KW-1185">Reference proteome</keyword>
<dbReference type="OrthoDB" id="3392819at2"/>
<sequence length="131" mass="13350">APATASPLRRRALGVGAAILASVLIWLVGEIAGVDYTVKNPDQPEMVIGLGPVITISLGSALLGWAALALLERFAGRRATAIWIVLAVAVTVLSFVPVVTTDATGGAKVALGAMHLAVAAVLLALLPVRRP</sequence>
<organism evidence="2 3">
    <name type="scientific">Micromonospora deserti</name>
    <dbReference type="NCBI Taxonomy" id="2070366"/>
    <lineage>
        <taxon>Bacteria</taxon>
        <taxon>Bacillati</taxon>
        <taxon>Actinomycetota</taxon>
        <taxon>Actinomycetes</taxon>
        <taxon>Micromonosporales</taxon>
        <taxon>Micromonosporaceae</taxon>
        <taxon>Micromonospora</taxon>
    </lineage>
</organism>